<evidence type="ECO:0000256" key="15">
    <source>
        <dbReference type="ARBA" id="ARBA00022840"/>
    </source>
</evidence>
<keyword evidence="9" id="KW-0808">Transferase</keyword>
<dbReference type="InterPro" id="IPR001611">
    <property type="entry name" value="Leu-rich_rpt"/>
</dbReference>
<name>A0ABD3K573_EUCGL</name>
<dbReference type="InterPro" id="IPR001245">
    <property type="entry name" value="Ser-Thr/Tyr_kinase_cat_dom"/>
</dbReference>
<dbReference type="InterPro" id="IPR003591">
    <property type="entry name" value="Leu-rich_rpt_typical-subtyp"/>
</dbReference>
<keyword evidence="12" id="KW-0677">Repeat</keyword>
<dbReference type="FunFam" id="1.10.510.10:FF:000358">
    <property type="entry name" value="Putative leucine-rich repeat receptor-like serine/threonine-protein kinase"/>
    <property type="match status" value="1"/>
</dbReference>
<keyword evidence="7" id="KW-0597">Phosphoprotein</keyword>
<comment type="catalytic activity">
    <reaction evidence="20">
        <text>L-threonyl-[protein] + ATP = O-phospho-L-threonyl-[protein] + ADP + H(+)</text>
        <dbReference type="Rhea" id="RHEA:46608"/>
        <dbReference type="Rhea" id="RHEA-COMP:11060"/>
        <dbReference type="Rhea" id="RHEA-COMP:11605"/>
        <dbReference type="ChEBI" id="CHEBI:15378"/>
        <dbReference type="ChEBI" id="CHEBI:30013"/>
        <dbReference type="ChEBI" id="CHEBI:30616"/>
        <dbReference type="ChEBI" id="CHEBI:61977"/>
        <dbReference type="ChEBI" id="CHEBI:456216"/>
        <dbReference type="EC" id="2.7.11.1"/>
    </reaction>
</comment>
<keyword evidence="17 23" id="KW-0472">Membrane</keyword>
<dbReference type="SUPFAM" id="SSF56112">
    <property type="entry name" value="Protein kinase-like (PK-like)"/>
    <property type="match status" value="1"/>
</dbReference>
<gene>
    <name evidence="26" type="ORF">ACJRO7_024072</name>
</gene>
<evidence type="ECO:0000256" key="2">
    <source>
        <dbReference type="ARBA" id="ARBA00004479"/>
    </source>
</evidence>
<evidence type="ECO:0000256" key="6">
    <source>
        <dbReference type="ARBA" id="ARBA00022527"/>
    </source>
</evidence>
<dbReference type="Pfam" id="PF07714">
    <property type="entry name" value="PK_Tyr_Ser-Thr"/>
    <property type="match status" value="1"/>
</dbReference>
<evidence type="ECO:0000256" key="16">
    <source>
        <dbReference type="ARBA" id="ARBA00022989"/>
    </source>
</evidence>
<feature type="domain" description="Protein kinase" evidence="25">
    <location>
        <begin position="707"/>
        <end position="1021"/>
    </location>
</feature>
<dbReference type="Gene3D" id="1.10.510.10">
    <property type="entry name" value="Transferase(Phosphotransferase) domain 1"/>
    <property type="match status" value="1"/>
</dbReference>
<dbReference type="PROSITE" id="PS00108">
    <property type="entry name" value="PROTEIN_KINASE_ST"/>
    <property type="match status" value="1"/>
</dbReference>
<dbReference type="PANTHER" id="PTHR27008:SF610">
    <property type="entry name" value="SERINE-THREONINE_TYROSINE-PROTEIN KINASE CATALYTIC DOMAIN-CONTAINING PROTEIN"/>
    <property type="match status" value="1"/>
</dbReference>
<evidence type="ECO:0000313" key="27">
    <source>
        <dbReference type="Proteomes" id="UP001634007"/>
    </source>
</evidence>
<dbReference type="PRINTS" id="PR00019">
    <property type="entry name" value="LEURICHRPT"/>
</dbReference>
<dbReference type="Gene3D" id="3.80.10.10">
    <property type="entry name" value="Ribonuclease Inhibitor"/>
    <property type="match status" value="2"/>
</dbReference>
<dbReference type="Pfam" id="PF00560">
    <property type="entry name" value="LRR_1"/>
    <property type="match status" value="4"/>
</dbReference>
<dbReference type="Proteomes" id="UP001634007">
    <property type="component" value="Unassembled WGS sequence"/>
</dbReference>
<dbReference type="AlphaFoldDB" id="A0ABD3K573"/>
<dbReference type="EC" id="2.7.11.1" evidence="4"/>
<evidence type="ECO:0000256" key="9">
    <source>
        <dbReference type="ARBA" id="ARBA00022679"/>
    </source>
</evidence>
<protein>
    <recommendedName>
        <fullName evidence="4">non-specific serine/threonine protein kinase</fullName>
        <ecNumber evidence="4">2.7.11.1</ecNumber>
    </recommendedName>
</protein>
<dbReference type="GO" id="GO:0004674">
    <property type="term" value="F:protein serine/threonine kinase activity"/>
    <property type="evidence" value="ECO:0007669"/>
    <property type="project" value="UniProtKB-KW"/>
</dbReference>
<evidence type="ECO:0000256" key="22">
    <source>
        <dbReference type="PROSITE-ProRule" id="PRU10141"/>
    </source>
</evidence>
<dbReference type="SMART" id="SM00369">
    <property type="entry name" value="LRR_TYP"/>
    <property type="match status" value="6"/>
</dbReference>
<dbReference type="InterPro" id="IPR017441">
    <property type="entry name" value="Protein_kinase_ATP_BS"/>
</dbReference>
<dbReference type="InterPro" id="IPR055414">
    <property type="entry name" value="LRR_R13L4/SHOC2-like"/>
</dbReference>
<evidence type="ECO:0000256" key="3">
    <source>
        <dbReference type="ARBA" id="ARBA00008684"/>
    </source>
</evidence>
<sequence>MEPRSIHFAVFQSCHFLVCIVLALCSTQVSSISNETDKLSLLAFKAGITEDPLGILSSWNDSLGFCQWYGVMCGRKHQRVTVLDLYSQKLSGSISPHVGNLSFLRELWLGNNSFDHEIPSQISRLSRLRILRLENNTLVGEIPENITAFSYLVSLILDFNQLTGKIPEQVGSLSNLRIFSLYRNDLIGGLPSSMGNLSSLEVLQLTRNNFGGSIPPVLCHLSKLQAFSVVENKLSGPIPTGFLNLSSLTSFLIGANQIRGSLPVDIGFTLPNLQGFSIFSNLFEGQVPPSISNCTKLEKIQLANNKLSGKVPSLENLHELQVFTTFRNQLGHGKPKDLNFICSLTNATKLKILAISRNSFGGVLPNCLGNLSTTLTIFDVSRNLLYGEIPKHIENLVNLQILDMFENKFSGVLPSNLGNLRNLSIFQLGGDYLGGTMPSSLGNLTKLTVLILAWSNYHGQIPSTLSNCQFLNMLDLSSNNLSGTIPPQIMGLSSLTRGLSLSNNRLTGILPMEVGKLIFLTTLDISKNMLGGEIPNTLGDCVTLLSLRMGGNSFHGSIPQSMRSLRGIEEIDLSHNNFSREIPQFLEVLHSLKVLDLSYNNFEGMLPHAGVFENASATSIIGNAKLCGGLPKFQLPKCISSSSKSKKVHVLRLSAIVICGVLGIALVLGIVYLYWRKKPVQEPISSSIDVLCPNVSYRTLLKATDGFSSTNLVGVGSFGSVYRGVLENNGTVVAVKVLHLVGRNALKSFTVECEVLKNIRHRNLLKILTVCSSVDYQGNDFKAIVYDFMENGSLEQRLHQKVMPSYGNKPPKNVNLIQRINIAIDVASALDYLHHQCHIPIIHCDLKPSNVLLDAQMVAHVGDFGLAKFLLGSSLDTVANQMSSMGLRGTIGYAPPEYAMGCMVSREGDVYSYGILLLEMFTGLSPTNNKFGENLTLHSFVAAALPERVLEITYHTLLLERESHFNANGPQHWLPESNVIFQECLVMVYNIGVTCSNEVPGSRMSISSVVSQLQKIRQKLFTLGLYEQDEIRRVI</sequence>
<comment type="subcellular location">
    <subcellularLocation>
        <location evidence="1">Cell membrane</location>
        <topology evidence="1">Single-pass membrane protein</topology>
    </subcellularLocation>
    <subcellularLocation>
        <location evidence="2">Membrane</location>
        <topology evidence="2">Single-pass type I membrane protein</topology>
    </subcellularLocation>
</comment>
<dbReference type="SUPFAM" id="SSF52058">
    <property type="entry name" value="L domain-like"/>
    <property type="match status" value="2"/>
</dbReference>
<keyword evidence="11 24" id="KW-0732">Signal</keyword>
<dbReference type="FunFam" id="3.80.10.10:FF:000095">
    <property type="entry name" value="LRR receptor-like serine/threonine-protein kinase GSO1"/>
    <property type="match status" value="1"/>
</dbReference>
<evidence type="ECO:0000256" key="19">
    <source>
        <dbReference type="ARBA" id="ARBA00023180"/>
    </source>
</evidence>
<dbReference type="GO" id="GO:0005886">
    <property type="term" value="C:plasma membrane"/>
    <property type="evidence" value="ECO:0007669"/>
    <property type="project" value="UniProtKB-SubCell"/>
</dbReference>
<evidence type="ECO:0000259" key="25">
    <source>
        <dbReference type="PROSITE" id="PS50011"/>
    </source>
</evidence>
<evidence type="ECO:0000256" key="5">
    <source>
        <dbReference type="ARBA" id="ARBA00022475"/>
    </source>
</evidence>
<proteinExistence type="inferred from homology"/>
<keyword evidence="10 23" id="KW-0812">Transmembrane</keyword>
<dbReference type="Pfam" id="PF08263">
    <property type="entry name" value="LRRNT_2"/>
    <property type="match status" value="1"/>
</dbReference>
<dbReference type="Pfam" id="PF23598">
    <property type="entry name" value="LRR_14"/>
    <property type="match status" value="1"/>
</dbReference>
<evidence type="ECO:0000256" key="10">
    <source>
        <dbReference type="ARBA" id="ARBA00022692"/>
    </source>
</evidence>
<evidence type="ECO:0000256" key="8">
    <source>
        <dbReference type="ARBA" id="ARBA00022614"/>
    </source>
</evidence>
<keyword evidence="14" id="KW-0418">Kinase</keyword>
<evidence type="ECO:0000256" key="18">
    <source>
        <dbReference type="ARBA" id="ARBA00023170"/>
    </source>
</evidence>
<keyword evidence="18" id="KW-0675">Receptor</keyword>
<evidence type="ECO:0000256" key="12">
    <source>
        <dbReference type="ARBA" id="ARBA00022737"/>
    </source>
</evidence>
<evidence type="ECO:0000256" key="17">
    <source>
        <dbReference type="ARBA" id="ARBA00023136"/>
    </source>
</evidence>
<keyword evidence="27" id="KW-1185">Reference proteome</keyword>
<evidence type="ECO:0000256" key="7">
    <source>
        <dbReference type="ARBA" id="ARBA00022553"/>
    </source>
</evidence>
<reference evidence="26 27" key="1">
    <citation type="submission" date="2024-11" db="EMBL/GenBank/DDBJ databases">
        <title>Chromosome-level genome assembly of Eucalyptus globulus Labill. provides insights into its genome evolution.</title>
        <authorList>
            <person name="Li X."/>
        </authorList>
    </citation>
    <scope>NUCLEOTIDE SEQUENCE [LARGE SCALE GENOMIC DNA]</scope>
    <source>
        <strain evidence="26">CL2024</strain>
        <tissue evidence="26">Fresh tender leaves</tissue>
    </source>
</reference>
<dbReference type="InterPro" id="IPR008271">
    <property type="entry name" value="Ser/Thr_kinase_AS"/>
</dbReference>
<feature type="signal peptide" evidence="24">
    <location>
        <begin position="1"/>
        <end position="31"/>
    </location>
</feature>
<dbReference type="PROSITE" id="PS50011">
    <property type="entry name" value="PROTEIN_KINASE_DOM"/>
    <property type="match status" value="1"/>
</dbReference>
<evidence type="ECO:0000256" key="21">
    <source>
        <dbReference type="ARBA" id="ARBA00048679"/>
    </source>
</evidence>
<evidence type="ECO:0000313" key="26">
    <source>
        <dbReference type="EMBL" id="KAL3734833.1"/>
    </source>
</evidence>
<dbReference type="PANTHER" id="PTHR27008">
    <property type="entry name" value="OS04G0122200 PROTEIN"/>
    <property type="match status" value="1"/>
</dbReference>
<evidence type="ECO:0000256" key="1">
    <source>
        <dbReference type="ARBA" id="ARBA00004162"/>
    </source>
</evidence>
<feature type="binding site" evidence="22">
    <location>
        <position position="736"/>
    </location>
    <ligand>
        <name>ATP</name>
        <dbReference type="ChEBI" id="CHEBI:30616"/>
    </ligand>
</feature>
<accession>A0ABD3K573</accession>
<dbReference type="SMART" id="SM00220">
    <property type="entry name" value="S_TKc"/>
    <property type="match status" value="1"/>
</dbReference>
<evidence type="ECO:0000256" key="23">
    <source>
        <dbReference type="SAM" id="Phobius"/>
    </source>
</evidence>
<comment type="caution">
    <text evidence="26">The sequence shown here is derived from an EMBL/GenBank/DDBJ whole genome shotgun (WGS) entry which is preliminary data.</text>
</comment>
<organism evidence="26 27">
    <name type="scientific">Eucalyptus globulus</name>
    <name type="common">Tasmanian blue gum</name>
    <dbReference type="NCBI Taxonomy" id="34317"/>
    <lineage>
        <taxon>Eukaryota</taxon>
        <taxon>Viridiplantae</taxon>
        <taxon>Streptophyta</taxon>
        <taxon>Embryophyta</taxon>
        <taxon>Tracheophyta</taxon>
        <taxon>Spermatophyta</taxon>
        <taxon>Magnoliopsida</taxon>
        <taxon>eudicotyledons</taxon>
        <taxon>Gunneridae</taxon>
        <taxon>Pentapetalae</taxon>
        <taxon>rosids</taxon>
        <taxon>malvids</taxon>
        <taxon>Myrtales</taxon>
        <taxon>Myrtaceae</taxon>
        <taxon>Myrtoideae</taxon>
        <taxon>Eucalypteae</taxon>
        <taxon>Eucalyptus</taxon>
    </lineage>
</organism>
<comment type="catalytic activity">
    <reaction evidence="21">
        <text>L-seryl-[protein] + ATP = O-phospho-L-seryl-[protein] + ADP + H(+)</text>
        <dbReference type="Rhea" id="RHEA:17989"/>
        <dbReference type="Rhea" id="RHEA-COMP:9863"/>
        <dbReference type="Rhea" id="RHEA-COMP:11604"/>
        <dbReference type="ChEBI" id="CHEBI:15378"/>
        <dbReference type="ChEBI" id="CHEBI:29999"/>
        <dbReference type="ChEBI" id="CHEBI:30616"/>
        <dbReference type="ChEBI" id="CHEBI:83421"/>
        <dbReference type="ChEBI" id="CHEBI:456216"/>
        <dbReference type="EC" id="2.7.11.1"/>
    </reaction>
</comment>
<dbReference type="GO" id="GO:0005524">
    <property type="term" value="F:ATP binding"/>
    <property type="evidence" value="ECO:0007669"/>
    <property type="project" value="UniProtKB-UniRule"/>
</dbReference>
<comment type="similarity">
    <text evidence="3">Belongs to the protein kinase superfamily. Ser/Thr protein kinase family.</text>
</comment>
<dbReference type="InterPro" id="IPR011009">
    <property type="entry name" value="Kinase-like_dom_sf"/>
</dbReference>
<keyword evidence="6" id="KW-0723">Serine/threonine-protein kinase</keyword>
<dbReference type="PROSITE" id="PS00107">
    <property type="entry name" value="PROTEIN_KINASE_ATP"/>
    <property type="match status" value="1"/>
</dbReference>
<feature type="transmembrane region" description="Helical" evidence="23">
    <location>
        <begin position="650"/>
        <end position="675"/>
    </location>
</feature>
<keyword evidence="15 22" id="KW-0067">ATP-binding</keyword>
<dbReference type="InterPro" id="IPR051809">
    <property type="entry name" value="Plant_receptor-like_S/T_kinase"/>
</dbReference>
<dbReference type="InterPro" id="IPR032675">
    <property type="entry name" value="LRR_dom_sf"/>
</dbReference>
<evidence type="ECO:0000256" key="4">
    <source>
        <dbReference type="ARBA" id="ARBA00012513"/>
    </source>
</evidence>
<evidence type="ECO:0000256" key="13">
    <source>
        <dbReference type="ARBA" id="ARBA00022741"/>
    </source>
</evidence>
<dbReference type="FunFam" id="3.80.10.10:FF:000288">
    <property type="entry name" value="LRR receptor-like serine/threonine-protein kinase EFR"/>
    <property type="match status" value="1"/>
</dbReference>
<keyword evidence="13 22" id="KW-0547">Nucleotide-binding</keyword>
<evidence type="ECO:0000256" key="11">
    <source>
        <dbReference type="ARBA" id="ARBA00022729"/>
    </source>
</evidence>
<dbReference type="Gene3D" id="3.30.200.20">
    <property type="entry name" value="Phosphorylase Kinase, domain 1"/>
    <property type="match status" value="1"/>
</dbReference>
<evidence type="ECO:0000256" key="20">
    <source>
        <dbReference type="ARBA" id="ARBA00047899"/>
    </source>
</evidence>
<dbReference type="FunFam" id="3.30.200.20:FF:000432">
    <property type="entry name" value="LRR receptor-like serine/threonine-protein kinase EFR"/>
    <property type="match status" value="1"/>
</dbReference>
<keyword evidence="5" id="KW-1003">Cell membrane</keyword>
<feature type="chain" id="PRO_5044809081" description="non-specific serine/threonine protein kinase" evidence="24">
    <location>
        <begin position="32"/>
        <end position="1035"/>
    </location>
</feature>
<dbReference type="InterPro" id="IPR013210">
    <property type="entry name" value="LRR_N_plant-typ"/>
</dbReference>
<dbReference type="InterPro" id="IPR000719">
    <property type="entry name" value="Prot_kinase_dom"/>
</dbReference>
<dbReference type="EMBL" id="JBJKBG010000006">
    <property type="protein sequence ID" value="KAL3734833.1"/>
    <property type="molecule type" value="Genomic_DNA"/>
</dbReference>
<keyword evidence="8" id="KW-0433">Leucine-rich repeat</keyword>
<keyword evidence="16 23" id="KW-1133">Transmembrane helix</keyword>
<evidence type="ECO:0000256" key="24">
    <source>
        <dbReference type="SAM" id="SignalP"/>
    </source>
</evidence>
<keyword evidence="19" id="KW-0325">Glycoprotein</keyword>
<evidence type="ECO:0000256" key="14">
    <source>
        <dbReference type="ARBA" id="ARBA00022777"/>
    </source>
</evidence>